<organism evidence="1 2">
    <name type="scientific">Thelephora ganbajun</name>
    <name type="common">Ganba fungus</name>
    <dbReference type="NCBI Taxonomy" id="370292"/>
    <lineage>
        <taxon>Eukaryota</taxon>
        <taxon>Fungi</taxon>
        <taxon>Dikarya</taxon>
        <taxon>Basidiomycota</taxon>
        <taxon>Agaricomycotina</taxon>
        <taxon>Agaricomycetes</taxon>
        <taxon>Thelephorales</taxon>
        <taxon>Thelephoraceae</taxon>
        <taxon>Thelephora</taxon>
    </lineage>
</organism>
<name>A0ACB6ZB68_THEGA</name>
<dbReference type="EMBL" id="MU118044">
    <property type="protein sequence ID" value="KAF9646985.1"/>
    <property type="molecule type" value="Genomic_DNA"/>
</dbReference>
<sequence>MALESKILELKNLPAIFPLLGLLLTLYYVWGVLDFIWFHYLRPKSWTRLLHGTRPYALITGATDGIGRSAAKELYAKGFNLILHGRSGEKMRRTVEEVKAVNPTGGLDVKYFITDVGRLDIDFGAIAGQFEGLNITLFVNNVGASFPTNKMIDRSDEDFITNILNINTRFPFFITRAFLPYLRRNSQSGPVEVVFIGSIAGDVTVPFVSPYAGSKALTKRVSRILHADERVLSKSNLSFVYANVGVVQTGSLRVGTSLAQPHSDDYARHLVESFGSGRRVVIPHPVHHVLYAIVTGMPEALCDYIVSAEARSLFREIEEDKKKG</sequence>
<gene>
    <name evidence="1" type="ORF">BDM02DRAFT_3117839</name>
</gene>
<protein>
    <submittedName>
        <fullName evidence="1">NAD(P)-binding protein</fullName>
    </submittedName>
</protein>
<evidence type="ECO:0000313" key="2">
    <source>
        <dbReference type="Proteomes" id="UP000886501"/>
    </source>
</evidence>
<keyword evidence="2" id="KW-1185">Reference proteome</keyword>
<reference evidence="1" key="2">
    <citation type="journal article" date="2020" name="Nat. Commun.">
        <title>Large-scale genome sequencing of mycorrhizal fungi provides insights into the early evolution of symbiotic traits.</title>
        <authorList>
            <person name="Miyauchi S."/>
            <person name="Kiss E."/>
            <person name="Kuo A."/>
            <person name="Drula E."/>
            <person name="Kohler A."/>
            <person name="Sanchez-Garcia M."/>
            <person name="Morin E."/>
            <person name="Andreopoulos B."/>
            <person name="Barry K.W."/>
            <person name="Bonito G."/>
            <person name="Buee M."/>
            <person name="Carver A."/>
            <person name="Chen C."/>
            <person name="Cichocki N."/>
            <person name="Clum A."/>
            <person name="Culley D."/>
            <person name="Crous P.W."/>
            <person name="Fauchery L."/>
            <person name="Girlanda M."/>
            <person name="Hayes R.D."/>
            <person name="Keri Z."/>
            <person name="LaButti K."/>
            <person name="Lipzen A."/>
            <person name="Lombard V."/>
            <person name="Magnuson J."/>
            <person name="Maillard F."/>
            <person name="Murat C."/>
            <person name="Nolan M."/>
            <person name="Ohm R.A."/>
            <person name="Pangilinan J."/>
            <person name="Pereira M.F."/>
            <person name="Perotto S."/>
            <person name="Peter M."/>
            <person name="Pfister S."/>
            <person name="Riley R."/>
            <person name="Sitrit Y."/>
            <person name="Stielow J.B."/>
            <person name="Szollosi G."/>
            <person name="Zifcakova L."/>
            <person name="Stursova M."/>
            <person name="Spatafora J.W."/>
            <person name="Tedersoo L."/>
            <person name="Vaario L.M."/>
            <person name="Yamada A."/>
            <person name="Yan M."/>
            <person name="Wang P."/>
            <person name="Xu J."/>
            <person name="Bruns T."/>
            <person name="Baldrian P."/>
            <person name="Vilgalys R."/>
            <person name="Dunand C."/>
            <person name="Henrissat B."/>
            <person name="Grigoriev I.V."/>
            <person name="Hibbett D."/>
            <person name="Nagy L.G."/>
            <person name="Martin F.M."/>
        </authorList>
    </citation>
    <scope>NUCLEOTIDE SEQUENCE</scope>
    <source>
        <strain evidence="1">P2</strain>
    </source>
</reference>
<evidence type="ECO:0000313" key="1">
    <source>
        <dbReference type="EMBL" id="KAF9646985.1"/>
    </source>
</evidence>
<accession>A0ACB6ZB68</accession>
<comment type="caution">
    <text evidence="1">The sequence shown here is derived from an EMBL/GenBank/DDBJ whole genome shotgun (WGS) entry which is preliminary data.</text>
</comment>
<dbReference type="Proteomes" id="UP000886501">
    <property type="component" value="Unassembled WGS sequence"/>
</dbReference>
<proteinExistence type="predicted"/>
<reference evidence="1" key="1">
    <citation type="submission" date="2019-10" db="EMBL/GenBank/DDBJ databases">
        <authorList>
            <consortium name="DOE Joint Genome Institute"/>
            <person name="Kuo A."/>
            <person name="Miyauchi S."/>
            <person name="Kiss E."/>
            <person name="Drula E."/>
            <person name="Kohler A."/>
            <person name="Sanchez-Garcia M."/>
            <person name="Andreopoulos B."/>
            <person name="Barry K.W."/>
            <person name="Bonito G."/>
            <person name="Buee M."/>
            <person name="Carver A."/>
            <person name="Chen C."/>
            <person name="Cichocki N."/>
            <person name="Clum A."/>
            <person name="Culley D."/>
            <person name="Crous P.W."/>
            <person name="Fauchery L."/>
            <person name="Girlanda M."/>
            <person name="Hayes R."/>
            <person name="Keri Z."/>
            <person name="Labutti K."/>
            <person name="Lipzen A."/>
            <person name="Lombard V."/>
            <person name="Magnuson J."/>
            <person name="Maillard F."/>
            <person name="Morin E."/>
            <person name="Murat C."/>
            <person name="Nolan M."/>
            <person name="Ohm R."/>
            <person name="Pangilinan J."/>
            <person name="Pereira M."/>
            <person name="Perotto S."/>
            <person name="Peter M."/>
            <person name="Riley R."/>
            <person name="Sitrit Y."/>
            <person name="Stielow B."/>
            <person name="Szollosi G."/>
            <person name="Zifcakova L."/>
            <person name="Stursova M."/>
            <person name="Spatafora J.W."/>
            <person name="Tedersoo L."/>
            <person name="Vaario L.-M."/>
            <person name="Yamada A."/>
            <person name="Yan M."/>
            <person name="Wang P."/>
            <person name="Xu J."/>
            <person name="Bruns T."/>
            <person name="Baldrian P."/>
            <person name="Vilgalys R."/>
            <person name="Henrissat B."/>
            <person name="Grigoriev I.V."/>
            <person name="Hibbett D."/>
            <person name="Nagy L.G."/>
            <person name="Martin F.M."/>
        </authorList>
    </citation>
    <scope>NUCLEOTIDE SEQUENCE</scope>
    <source>
        <strain evidence="1">P2</strain>
    </source>
</reference>